<proteinExistence type="predicted"/>
<dbReference type="Proteomes" id="UP001247805">
    <property type="component" value="Unassembled WGS sequence"/>
</dbReference>
<accession>A0ABU3SZE5</accession>
<dbReference type="RefSeq" id="WP_316026921.1">
    <property type="nucleotide sequence ID" value="NZ_JAWDIO010000002.1"/>
</dbReference>
<comment type="caution">
    <text evidence="1">The sequence shown here is derived from an EMBL/GenBank/DDBJ whole genome shotgun (WGS) entry which is preliminary data.</text>
</comment>
<keyword evidence="2" id="KW-1185">Reference proteome</keyword>
<sequence length="40" mass="4414">MPETLLDSQLATLEEPKQAIIVSLDNTVDDMLSQITKAIK</sequence>
<evidence type="ECO:0000313" key="2">
    <source>
        <dbReference type="Proteomes" id="UP001247805"/>
    </source>
</evidence>
<dbReference type="EMBL" id="JAWDIO010000002">
    <property type="protein sequence ID" value="MDU0355381.1"/>
    <property type="molecule type" value="Genomic_DNA"/>
</dbReference>
<evidence type="ECO:0008006" key="3">
    <source>
        <dbReference type="Google" id="ProtNLM"/>
    </source>
</evidence>
<name>A0ABU3SZE5_9ALTE</name>
<organism evidence="1 2">
    <name type="scientific">Paraglaciecola aquimarina</name>
    <dbReference type="NCBI Taxonomy" id="1235557"/>
    <lineage>
        <taxon>Bacteria</taxon>
        <taxon>Pseudomonadati</taxon>
        <taxon>Pseudomonadota</taxon>
        <taxon>Gammaproteobacteria</taxon>
        <taxon>Alteromonadales</taxon>
        <taxon>Alteromonadaceae</taxon>
        <taxon>Paraglaciecola</taxon>
    </lineage>
</organism>
<gene>
    <name evidence="1" type="ORF">RS130_17025</name>
</gene>
<dbReference type="Gene3D" id="3.40.50.300">
    <property type="entry name" value="P-loop containing nucleotide triphosphate hydrolases"/>
    <property type="match status" value="1"/>
</dbReference>
<evidence type="ECO:0000313" key="1">
    <source>
        <dbReference type="EMBL" id="MDU0355381.1"/>
    </source>
</evidence>
<reference evidence="1 2" key="1">
    <citation type="submission" date="2023-10" db="EMBL/GenBank/DDBJ databases">
        <title>Glaciecola aquimarina strain GGW-M5 nov., isolated from a coastal seawater.</title>
        <authorList>
            <person name="Bayburt H."/>
            <person name="Kim J.M."/>
            <person name="Choi B.J."/>
            <person name="Jeon C.O."/>
        </authorList>
    </citation>
    <scope>NUCLEOTIDE SEQUENCE [LARGE SCALE GENOMIC DNA]</scope>
    <source>
        <strain evidence="1 2">KCTC 32108</strain>
    </source>
</reference>
<dbReference type="InterPro" id="IPR027417">
    <property type="entry name" value="P-loop_NTPase"/>
</dbReference>
<protein>
    <recommendedName>
        <fullName evidence="3">Gluconokinase</fullName>
    </recommendedName>
</protein>